<dbReference type="AlphaFoldDB" id="A0A369TDX7"/>
<keyword evidence="5 10" id="KW-0145">Chemotaxis</keyword>
<keyword evidence="4" id="KW-1003">Cell membrane</keyword>
<dbReference type="PANTHER" id="PTHR35091">
    <property type="entry name" value="FLAGELLAR PROTEIN FLIL"/>
    <property type="match status" value="1"/>
</dbReference>
<keyword evidence="13" id="KW-1185">Reference proteome</keyword>
<organism evidence="12 13">
    <name type="scientific">Ferruginivarius sediminum</name>
    <dbReference type="NCBI Taxonomy" id="2661937"/>
    <lineage>
        <taxon>Bacteria</taxon>
        <taxon>Pseudomonadati</taxon>
        <taxon>Pseudomonadota</taxon>
        <taxon>Alphaproteobacteria</taxon>
        <taxon>Rhodospirillales</taxon>
        <taxon>Rhodospirillaceae</taxon>
        <taxon>Ferruginivarius</taxon>
    </lineage>
</organism>
<keyword evidence="8 10" id="KW-1133">Transmembrane helix</keyword>
<name>A0A369TDX7_9PROT</name>
<keyword evidence="12" id="KW-0969">Cilium</keyword>
<dbReference type="GO" id="GO:0009425">
    <property type="term" value="C:bacterial-type flagellum basal body"/>
    <property type="evidence" value="ECO:0007669"/>
    <property type="project" value="InterPro"/>
</dbReference>
<keyword evidence="12" id="KW-0282">Flagellum</keyword>
<dbReference type="PANTHER" id="PTHR35091:SF2">
    <property type="entry name" value="FLAGELLAR PROTEIN FLIL"/>
    <property type="match status" value="1"/>
</dbReference>
<comment type="subcellular location">
    <subcellularLocation>
        <location evidence="10">Cell inner membrane</location>
    </subcellularLocation>
    <subcellularLocation>
        <location evidence="2">Cell membrane</location>
        <topology evidence="2">Single-pass membrane protein</topology>
    </subcellularLocation>
</comment>
<comment type="similarity">
    <text evidence="3 10">Belongs to the FliL family.</text>
</comment>
<evidence type="ECO:0000256" key="3">
    <source>
        <dbReference type="ARBA" id="ARBA00008281"/>
    </source>
</evidence>
<keyword evidence="6 10" id="KW-0812">Transmembrane</keyword>
<comment type="function">
    <text evidence="1 10">Controls the rotational direction of flagella during chemotaxis.</text>
</comment>
<evidence type="ECO:0000256" key="10">
    <source>
        <dbReference type="RuleBase" id="RU364125"/>
    </source>
</evidence>
<comment type="caution">
    <text evidence="12">The sequence shown here is derived from an EMBL/GenBank/DDBJ whole genome shotgun (WGS) entry which is preliminary data.</text>
</comment>
<keyword evidence="12" id="KW-0966">Cell projection</keyword>
<evidence type="ECO:0000313" key="12">
    <source>
        <dbReference type="EMBL" id="RDD62575.1"/>
    </source>
</evidence>
<dbReference type="Pfam" id="PF03748">
    <property type="entry name" value="FliL"/>
    <property type="match status" value="1"/>
</dbReference>
<dbReference type="Proteomes" id="UP000253941">
    <property type="component" value="Unassembled WGS sequence"/>
</dbReference>
<evidence type="ECO:0000256" key="1">
    <source>
        <dbReference type="ARBA" id="ARBA00002254"/>
    </source>
</evidence>
<accession>A0A369TDX7</accession>
<evidence type="ECO:0000256" key="4">
    <source>
        <dbReference type="ARBA" id="ARBA00022475"/>
    </source>
</evidence>
<keyword evidence="9 10" id="KW-0472">Membrane</keyword>
<evidence type="ECO:0000313" key="13">
    <source>
        <dbReference type="Proteomes" id="UP000253941"/>
    </source>
</evidence>
<dbReference type="RefSeq" id="WP_114581671.1">
    <property type="nucleotide sequence ID" value="NZ_QPMH01000005.1"/>
</dbReference>
<sequence>MTDQTMDQDVGEDVEIEAAPRKGGPSGKKIVLFGILPLLLLIGAGAGVYLSGALDSLLGGGKAEESTAEEKQSVFYDMPTLLVNLNSGGRQSNYLKLSVSLEVEGEAARQRLDQVKPRIVDNFQVYLRELRIEDLQGSAGLQRLREELLLRVNATVDDVKVRDVLFKEMLVQ</sequence>
<evidence type="ECO:0000256" key="6">
    <source>
        <dbReference type="ARBA" id="ARBA00022692"/>
    </source>
</evidence>
<keyword evidence="10" id="KW-0997">Cell inner membrane</keyword>
<feature type="region of interest" description="Disordered" evidence="11">
    <location>
        <begin position="1"/>
        <end position="24"/>
    </location>
</feature>
<dbReference type="EMBL" id="QPMH01000005">
    <property type="protein sequence ID" value="RDD62575.1"/>
    <property type="molecule type" value="Genomic_DNA"/>
</dbReference>
<dbReference type="InterPro" id="IPR005503">
    <property type="entry name" value="FliL"/>
</dbReference>
<reference evidence="12 13" key="1">
    <citation type="submission" date="2018-07" db="EMBL/GenBank/DDBJ databases">
        <title>Venubactetium sediminum gen. nov., sp. nov., isolated from a marine solar saltern.</title>
        <authorList>
            <person name="Wang S."/>
        </authorList>
    </citation>
    <scope>NUCLEOTIDE SEQUENCE [LARGE SCALE GENOMIC DNA]</scope>
    <source>
        <strain evidence="12 13">WD2A32</strain>
    </source>
</reference>
<evidence type="ECO:0000256" key="5">
    <source>
        <dbReference type="ARBA" id="ARBA00022500"/>
    </source>
</evidence>
<dbReference type="GO" id="GO:0071978">
    <property type="term" value="P:bacterial-type flagellum-dependent swarming motility"/>
    <property type="evidence" value="ECO:0007669"/>
    <property type="project" value="TreeGrafter"/>
</dbReference>
<dbReference type="GO" id="GO:0005886">
    <property type="term" value="C:plasma membrane"/>
    <property type="evidence" value="ECO:0007669"/>
    <property type="project" value="UniProtKB-SubCell"/>
</dbReference>
<gene>
    <name evidence="12" type="ORF">DRB17_08005</name>
</gene>
<evidence type="ECO:0000256" key="11">
    <source>
        <dbReference type="SAM" id="MobiDB-lite"/>
    </source>
</evidence>
<feature type="transmembrane region" description="Helical" evidence="10">
    <location>
        <begin position="30"/>
        <end position="50"/>
    </location>
</feature>
<evidence type="ECO:0000256" key="2">
    <source>
        <dbReference type="ARBA" id="ARBA00004162"/>
    </source>
</evidence>
<protein>
    <recommendedName>
        <fullName evidence="10">Flagellar protein FliL</fullName>
    </recommendedName>
</protein>
<evidence type="ECO:0000256" key="7">
    <source>
        <dbReference type="ARBA" id="ARBA00022779"/>
    </source>
</evidence>
<evidence type="ECO:0000256" key="9">
    <source>
        <dbReference type="ARBA" id="ARBA00023136"/>
    </source>
</evidence>
<keyword evidence="7 10" id="KW-0283">Flagellar rotation</keyword>
<dbReference type="GO" id="GO:0006935">
    <property type="term" value="P:chemotaxis"/>
    <property type="evidence" value="ECO:0007669"/>
    <property type="project" value="UniProtKB-KW"/>
</dbReference>
<proteinExistence type="inferred from homology"/>
<evidence type="ECO:0000256" key="8">
    <source>
        <dbReference type="ARBA" id="ARBA00022989"/>
    </source>
</evidence>